<feature type="chain" id="PRO_5035892618" description="FAF domain-containing protein" evidence="3">
    <location>
        <begin position="23"/>
        <end position="433"/>
    </location>
</feature>
<dbReference type="OrthoDB" id="676808at2759"/>
<dbReference type="InterPro" id="IPR021410">
    <property type="entry name" value="FAF"/>
</dbReference>
<feature type="compositionally biased region" description="Basic and acidic residues" evidence="2">
    <location>
        <begin position="317"/>
        <end position="327"/>
    </location>
</feature>
<keyword evidence="6" id="KW-1185">Reference proteome</keyword>
<dbReference type="Proteomes" id="UP000825935">
    <property type="component" value="Chromosome 20"/>
</dbReference>
<dbReference type="EMBL" id="CM035425">
    <property type="protein sequence ID" value="KAH7331553.1"/>
    <property type="molecule type" value="Genomic_DNA"/>
</dbReference>
<proteinExistence type="inferred from homology"/>
<accession>A0A8T2SI54</accession>
<organism evidence="5 6">
    <name type="scientific">Ceratopteris richardii</name>
    <name type="common">Triangle waterfern</name>
    <dbReference type="NCBI Taxonomy" id="49495"/>
    <lineage>
        <taxon>Eukaryota</taxon>
        <taxon>Viridiplantae</taxon>
        <taxon>Streptophyta</taxon>
        <taxon>Embryophyta</taxon>
        <taxon>Tracheophyta</taxon>
        <taxon>Polypodiopsida</taxon>
        <taxon>Polypodiidae</taxon>
        <taxon>Polypodiales</taxon>
        <taxon>Pteridineae</taxon>
        <taxon>Pteridaceae</taxon>
        <taxon>Parkerioideae</taxon>
        <taxon>Ceratopteris</taxon>
    </lineage>
</organism>
<dbReference type="PANTHER" id="PTHR33155:SF75">
    <property type="entry name" value="OS02G0750800 PROTEIN"/>
    <property type="match status" value="1"/>
</dbReference>
<dbReference type="Pfam" id="PF11250">
    <property type="entry name" value="FAF"/>
    <property type="match status" value="1"/>
</dbReference>
<feature type="signal peptide" evidence="3">
    <location>
        <begin position="1"/>
        <end position="22"/>
    </location>
</feature>
<feature type="domain" description="FAF" evidence="4">
    <location>
        <begin position="174"/>
        <end position="224"/>
    </location>
</feature>
<evidence type="ECO:0000256" key="1">
    <source>
        <dbReference type="ARBA" id="ARBA00008690"/>
    </source>
</evidence>
<evidence type="ECO:0000313" key="6">
    <source>
        <dbReference type="Proteomes" id="UP000825935"/>
    </source>
</evidence>
<sequence length="433" mass="47515">MHCFHCSHWSVVSLFLSCYVKDSCTPLSMDFVDNSSNGQPVSCELFSDGGTRFSRWKCIPTSAWRCDRDHPGISAATLDKLKGQCWRSRRSRSVGNELSWCTEELGCESTCGAGQRTILDDPAERSAMGSSTPDDAVFADRGSSSLPYNYSFQRACPLTSSGCARRSSRRAADFPEPLPSLLSDDRPVLRPIKSCGRLVLKQVANASPSLFRATRFQGRLRLELVSPTETYPSDSPDHKKRNPLTCFPSEGRSSLLRTLTLPPSCGVYSTCAGPDLHTAKLSMSNNLEHCIDSLASSFKWDLSIRRPSPAISHRSNRRDFSSPHHVADSSPQTNSGASLSRRISQASPRLFAVVDLTSAGFGLIILEFQQSKIEEPFALNAVYTLKNTGFQGVIDDFISQVSLAPRPSCLVDEVPKARLNSRLGREAADLCTC</sequence>
<comment type="similarity">
    <text evidence="1">Belongs to the fantastic four family.</text>
</comment>
<feature type="compositionally biased region" description="Polar residues" evidence="2">
    <location>
        <begin position="329"/>
        <end position="339"/>
    </location>
</feature>
<evidence type="ECO:0000256" key="3">
    <source>
        <dbReference type="SAM" id="SignalP"/>
    </source>
</evidence>
<dbReference type="InterPro" id="IPR046431">
    <property type="entry name" value="FAF_dom"/>
</dbReference>
<protein>
    <recommendedName>
        <fullName evidence="4">FAF domain-containing protein</fullName>
    </recommendedName>
</protein>
<evidence type="ECO:0000313" key="5">
    <source>
        <dbReference type="EMBL" id="KAH7331553.1"/>
    </source>
</evidence>
<keyword evidence="3" id="KW-0732">Signal</keyword>
<gene>
    <name evidence="5" type="ORF">KP509_20G040000</name>
</gene>
<dbReference type="AlphaFoldDB" id="A0A8T2SI54"/>
<name>A0A8T2SI54_CERRI</name>
<comment type="caution">
    <text evidence="5">The sequence shown here is derived from an EMBL/GenBank/DDBJ whole genome shotgun (WGS) entry which is preliminary data.</text>
</comment>
<reference evidence="5" key="1">
    <citation type="submission" date="2021-08" db="EMBL/GenBank/DDBJ databases">
        <title>WGS assembly of Ceratopteris richardii.</title>
        <authorList>
            <person name="Marchant D.B."/>
            <person name="Chen G."/>
            <person name="Jenkins J."/>
            <person name="Shu S."/>
            <person name="Leebens-Mack J."/>
            <person name="Grimwood J."/>
            <person name="Schmutz J."/>
            <person name="Soltis P."/>
            <person name="Soltis D."/>
            <person name="Chen Z.-H."/>
        </authorList>
    </citation>
    <scope>NUCLEOTIDE SEQUENCE</scope>
    <source>
        <strain evidence="5">Whitten #5841</strain>
        <tissue evidence="5">Leaf</tissue>
    </source>
</reference>
<evidence type="ECO:0000256" key="2">
    <source>
        <dbReference type="SAM" id="MobiDB-lite"/>
    </source>
</evidence>
<dbReference type="PANTHER" id="PTHR33155">
    <property type="entry name" value="FANTASTIC FOUR-LIKE PROTEIN (DUF3049)"/>
    <property type="match status" value="1"/>
</dbReference>
<feature type="region of interest" description="Disordered" evidence="2">
    <location>
        <begin position="310"/>
        <end position="339"/>
    </location>
</feature>
<evidence type="ECO:0000259" key="4">
    <source>
        <dbReference type="Pfam" id="PF11250"/>
    </source>
</evidence>